<evidence type="ECO:0000256" key="1">
    <source>
        <dbReference type="SAM" id="MobiDB-lite"/>
    </source>
</evidence>
<sequence>MALTAYADADHAGCQDTRRSTPGSAQFLEDKLVSWSSKKQRSTAISTTEVEYIAIAIALYYNNVQHSCSRTYSPKHYLRSGSKFYSPDLRVEEGTVLSELTWQVIKDHFVNSIQDTMADMNIPANDAPAERAHAVAPLTMMDEQEIGCQLDEQWFNLHKDILRDALNITLPNENNPFVAPPSNDTVIEYVNNLGYLSTLRNVSEMSVNVLYQSWRAILSMINMCLIGKTAGFDRPRHLVLQILWGIIYSSNIDYAKRIWEEFVQSIQTFLTDRKNLATASRGKKKTTHLLIPSIRFTKLIIHHLKTKHNIYPRSGSPLHYSHDESVLNTLRYVGKDGKEIFGMSIPDALITDEIKGVPYYGEYQEHVAKYQQHLDAKHGKAIERGATVSFKTTKVTKPKEAKAIKPANHPKPKPAPTQPPKAVTEKKRKLVHETPDEPSLVKRSKDVLVEEPAYNEEEANLQRVLELSLKEQVEQTQGLARPVVIREPDTGGIQPLSEVQGKGKEKVVEEQNAHDLLTLQTPKNKIHVDQFIFRRRTPMPAEASGPAESPSLDAELGLTDSETESDDEVPKINTGDRLDQTLVYKMNTRMDQTLVYKMKARLDQTPVILQDLNLNQQLDEEFTKTAYSNVQEKLKLPSEDPMIPEELASSTGTLSSLQNLEKDLSFTDQFFMEKQQEEDPGKTNAKAEVQSMVLVPIHQVTSSVPPMTTLTIDLTLSQSGAPLPTSTLEQHMARLLQHNLALEERLDKHGSWLYKLENLNIPHQVSKEADEIVTDAVDWAIKSYEAHEDHKKLYNALKKSLECDYSDQLLSDLEEDRQNKRKRRGVPRTPSGSPPPQPPPPPPPAGASGASGTSGALGYSQLPPPPPPLSTSTSRSTQQQGSEAPSSSKSATSAPYSMAWTTSDTRYESAGVFGTQELSFMDSLIQDDSILDEQIHLFNNEDSWNDHLPIANSRKGCKGSSPALSISLMKDASYPDFSLELLVSEQMWIEDMCTYDISSKYGISHWWFNRQKFYIDKHDSSSRQKEVESHMRILLVVRIKAYSRYGYDYLSEIILRRADLQEHMIAKKDFKNLHLSDFEDLNLLLLQGYLDHLLSSNKRMLSTAIKQWNRYLVIRQRVKDFQIGIESYHTQLNLTKLGWDATGYDVQA</sequence>
<dbReference type="InterPro" id="IPR003903">
    <property type="entry name" value="UIM_dom"/>
</dbReference>
<accession>A0A6L2JDN6</accession>
<comment type="caution">
    <text evidence="2">The sequence shown here is derived from an EMBL/GenBank/DDBJ whole genome shotgun (WGS) entry which is preliminary data.</text>
</comment>
<reference evidence="2" key="1">
    <citation type="journal article" date="2019" name="Sci. Rep.">
        <title>Draft genome of Tanacetum cinerariifolium, the natural source of mosquito coil.</title>
        <authorList>
            <person name="Yamashiro T."/>
            <person name="Shiraishi A."/>
            <person name="Satake H."/>
            <person name="Nakayama K."/>
        </authorList>
    </citation>
    <scope>NUCLEOTIDE SEQUENCE</scope>
</reference>
<organism evidence="2">
    <name type="scientific">Tanacetum cinerariifolium</name>
    <name type="common">Dalmatian daisy</name>
    <name type="synonym">Chrysanthemum cinerariifolium</name>
    <dbReference type="NCBI Taxonomy" id="118510"/>
    <lineage>
        <taxon>Eukaryota</taxon>
        <taxon>Viridiplantae</taxon>
        <taxon>Streptophyta</taxon>
        <taxon>Embryophyta</taxon>
        <taxon>Tracheophyta</taxon>
        <taxon>Spermatophyta</taxon>
        <taxon>Magnoliopsida</taxon>
        <taxon>eudicotyledons</taxon>
        <taxon>Gunneridae</taxon>
        <taxon>Pentapetalae</taxon>
        <taxon>asterids</taxon>
        <taxon>campanulids</taxon>
        <taxon>Asterales</taxon>
        <taxon>Asteraceae</taxon>
        <taxon>Asteroideae</taxon>
        <taxon>Anthemideae</taxon>
        <taxon>Anthemidinae</taxon>
        <taxon>Tanacetum</taxon>
    </lineage>
</organism>
<dbReference type="CDD" id="cd09272">
    <property type="entry name" value="RNase_HI_RT_Ty1"/>
    <property type="match status" value="1"/>
</dbReference>
<feature type="compositionally biased region" description="Basic and acidic residues" evidence="1">
    <location>
        <begin position="8"/>
        <end position="19"/>
    </location>
</feature>
<dbReference type="PANTHER" id="PTHR11439:SF483">
    <property type="entry name" value="PEPTIDE SYNTHASE GLIP-LIKE, PUTATIVE (AFU_ORTHOLOGUE AFUA_3G12920)-RELATED"/>
    <property type="match status" value="1"/>
</dbReference>
<feature type="region of interest" description="Disordered" evidence="1">
    <location>
        <begin position="815"/>
        <end position="894"/>
    </location>
</feature>
<gene>
    <name evidence="2" type="ORF">Tci_006013</name>
</gene>
<feature type="region of interest" description="Disordered" evidence="1">
    <location>
        <begin position="539"/>
        <end position="573"/>
    </location>
</feature>
<feature type="compositionally biased region" description="Pro residues" evidence="1">
    <location>
        <begin position="832"/>
        <end position="845"/>
    </location>
</feature>
<protein>
    <submittedName>
        <fullName evidence="2">Monodehydroascorbate reductase</fullName>
    </submittedName>
</protein>
<dbReference type="EMBL" id="BKCJ010000531">
    <property type="protein sequence ID" value="GEU34035.1"/>
    <property type="molecule type" value="Genomic_DNA"/>
</dbReference>
<name>A0A6L2JDN6_TANCI</name>
<feature type="region of interest" description="Disordered" evidence="1">
    <location>
        <begin position="392"/>
        <end position="427"/>
    </location>
</feature>
<evidence type="ECO:0000313" key="2">
    <source>
        <dbReference type="EMBL" id="GEU34035.1"/>
    </source>
</evidence>
<feature type="region of interest" description="Disordered" evidence="1">
    <location>
        <begin position="1"/>
        <end position="21"/>
    </location>
</feature>
<dbReference type="PROSITE" id="PS50330">
    <property type="entry name" value="UIM"/>
    <property type="match status" value="1"/>
</dbReference>
<feature type="compositionally biased region" description="Low complexity" evidence="1">
    <location>
        <begin position="846"/>
        <end position="856"/>
    </location>
</feature>
<proteinExistence type="predicted"/>
<dbReference type="PANTHER" id="PTHR11439">
    <property type="entry name" value="GAG-POL-RELATED RETROTRANSPOSON"/>
    <property type="match status" value="1"/>
</dbReference>
<feature type="compositionally biased region" description="Low complexity" evidence="1">
    <location>
        <begin position="870"/>
        <end position="894"/>
    </location>
</feature>
<dbReference type="AlphaFoldDB" id="A0A6L2JDN6"/>